<organism evidence="11 12">
    <name type="scientific">Oxynema aestuarii AP17</name>
    <dbReference type="NCBI Taxonomy" id="2064643"/>
    <lineage>
        <taxon>Bacteria</taxon>
        <taxon>Bacillati</taxon>
        <taxon>Cyanobacteriota</taxon>
        <taxon>Cyanophyceae</taxon>
        <taxon>Oscillatoriophycideae</taxon>
        <taxon>Oscillatoriales</taxon>
        <taxon>Oscillatoriaceae</taxon>
        <taxon>Oxynema</taxon>
        <taxon>Oxynema aestuarii</taxon>
    </lineage>
</organism>
<dbReference type="PANTHER" id="PTHR43065:SF10">
    <property type="entry name" value="PEROXIDE STRESS-ACTIVATED HISTIDINE KINASE MAK3"/>
    <property type="match status" value="1"/>
</dbReference>
<dbReference type="RefSeq" id="WP_168570241.1">
    <property type="nucleotide sequence ID" value="NZ_CP051167.1"/>
</dbReference>
<evidence type="ECO:0000256" key="8">
    <source>
        <dbReference type="ARBA" id="ARBA00023012"/>
    </source>
</evidence>
<dbReference type="InterPro" id="IPR003594">
    <property type="entry name" value="HATPase_dom"/>
</dbReference>
<dbReference type="EC" id="2.7.13.3" evidence="2"/>
<dbReference type="PRINTS" id="PR00344">
    <property type="entry name" value="BCTRLSENSOR"/>
</dbReference>
<dbReference type="Gene3D" id="3.30.565.10">
    <property type="entry name" value="Histidine kinase-like ATPase, C-terminal domain"/>
    <property type="match status" value="1"/>
</dbReference>
<sequence>MDLESHRFISYFEPEQATQLCQLAVIEHFPQGAIVFEENQVPDSLYLVLSGKVEFSKQTTPQHYQPIAWAKPNDFFGEFGVLDGKPRSARAVACESSCLAKIPRDRLMEILERTPGRVVLKIFDRIIHYLRSTTDLYINQVIHKQKMALVGEMVNTIVHDFKSPFTGIHLASSMLKELHPDDDTQEWCDLIQAQVTRMMAMAEEVLEFTRGSATLHKKKIDISAILKRFEKLNRIYFKEAKVNFEVVAEENIWIEADESKLMRVLQNLTGNAVDAMEDRGGYIKIMTRADKNWLYLTIADNGPGIPELIRERLFEPFVTYGKRSGTGLGTAIAKSIIDAHGGEISFISELEKGTTFSIRFPLHSELDSEINRELETPLNSASEY</sequence>
<evidence type="ECO:0000313" key="11">
    <source>
        <dbReference type="EMBL" id="QIZ72091.1"/>
    </source>
</evidence>
<comment type="catalytic activity">
    <reaction evidence="1">
        <text>ATP + protein L-histidine = ADP + protein N-phospho-L-histidine.</text>
        <dbReference type="EC" id="2.7.13.3"/>
    </reaction>
</comment>
<feature type="domain" description="Cyclic nucleotide-binding" evidence="9">
    <location>
        <begin position="8"/>
        <end position="111"/>
    </location>
</feature>
<dbReference type="PROSITE" id="PS50109">
    <property type="entry name" value="HIS_KIN"/>
    <property type="match status" value="1"/>
</dbReference>
<dbReference type="InterPro" id="IPR004358">
    <property type="entry name" value="Sig_transdc_His_kin-like_C"/>
</dbReference>
<dbReference type="Pfam" id="PF02518">
    <property type="entry name" value="HATPase_c"/>
    <property type="match status" value="1"/>
</dbReference>
<dbReference type="Gene3D" id="1.10.287.130">
    <property type="match status" value="1"/>
</dbReference>
<evidence type="ECO:0000256" key="7">
    <source>
        <dbReference type="ARBA" id="ARBA00022840"/>
    </source>
</evidence>
<dbReference type="SMART" id="SM00100">
    <property type="entry name" value="cNMP"/>
    <property type="match status" value="1"/>
</dbReference>
<gene>
    <name evidence="11" type="ORF">HCG48_17170</name>
</gene>
<keyword evidence="4" id="KW-0808">Transferase</keyword>
<dbReference type="InterPro" id="IPR018490">
    <property type="entry name" value="cNMP-bd_dom_sf"/>
</dbReference>
<dbReference type="PROSITE" id="PS50042">
    <property type="entry name" value="CNMP_BINDING_3"/>
    <property type="match status" value="1"/>
</dbReference>
<evidence type="ECO:0000256" key="4">
    <source>
        <dbReference type="ARBA" id="ARBA00022679"/>
    </source>
</evidence>
<protein>
    <recommendedName>
        <fullName evidence="2">histidine kinase</fullName>
        <ecNumber evidence="2">2.7.13.3</ecNumber>
    </recommendedName>
</protein>
<dbReference type="Pfam" id="PF00027">
    <property type="entry name" value="cNMP_binding"/>
    <property type="match status" value="1"/>
</dbReference>
<reference evidence="11 12" key="1">
    <citation type="submission" date="2020-04" db="EMBL/GenBank/DDBJ databases">
        <authorList>
            <person name="Basu S."/>
            <person name="Maruthanayagam V."/>
            <person name="Chakraborty S."/>
            <person name="Pramanik A."/>
            <person name="Mukherjee J."/>
            <person name="Brink B."/>
        </authorList>
    </citation>
    <scope>NUCLEOTIDE SEQUENCE [LARGE SCALE GENOMIC DNA]</scope>
    <source>
        <strain evidence="11 12">AP17</strain>
    </source>
</reference>
<dbReference type="SUPFAM" id="SSF55874">
    <property type="entry name" value="ATPase domain of HSP90 chaperone/DNA topoisomerase II/histidine kinase"/>
    <property type="match status" value="1"/>
</dbReference>
<evidence type="ECO:0000256" key="2">
    <source>
        <dbReference type="ARBA" id="ARBA00012438"/>
    </source>
</evidence>
<evidence type="ECO:0000313" key="12">
    <source>
        <dbReference type="Proteomes" id="UP000500857"/>
    </source>
</evidence>
<dbReference type="PROSITE" id="PS00889">
    <property type="entry name" value="CNMP_BINDING_2"/>
    <property type="match status" value="1"/>
</dbReference>
<dbReference type="KEGG" id="oxy:HCG48_17170"/>
<dbReference type="EMBL" id="CP051167">
    <property type="protein sequence ID" value="QIZ72091.1"/>
    <property type="molecule type" value="Genomic_DNA"/>
</dbReference>
<dbReference type="InterPro" id="IPR014710">
    <property type="entry name" value="RmlC-like_jellyroll"/>
</dbReference>
<dbReference type="InterPro" id="IPR003661">
    <property type="entry name" value="HisK_dim/P_dom"/>
</dbReference>
<dbReference type="InterPro" id="IPR000595">
    <property type="entry name" value="cNMP-bd_dom"/>
</dbReference>
<keyword evidence="7" id="KW-0067">ATP-binding</keyword>
<dbReference type="CDD" id="cd00082">
    <property type="entry name" value="HisKA"/>
    <property type="match status" value="1"/>
</dbReference>
<dbReference type="CDD" id="cd00038">
    <property type="entry name" value="CAP_ED"/>
    <property type="match status" value="1"/>
</dbReference>
<keyword evidence="12" id="KW-1185">Reference proteome</keyword>
<dbReference type="InterPro" id="IPR005467">
    <property type="entry name" value="His_kinase_dom"/>
</dbReference>
<name>A0A6H1TZT2_9CYAN</name>
<evidence type="ECO:0000259" key="10">
    <source>
        <dbReference type="PROSITE" id="PS50109"/>
    </source>
</evidence>
<dbReference type="Proteomes" id="UP000500857">
    <property type="component" value="Chromosome"/>
</dbReference>
<dbReference type="Pfam" id="PF00512">
    <property type="entry name" value="HisKA"/>
    <property type="match status" value="1"/>
</dbReference>
<dbReference type="InterPro" id="IPR036890">
    <property type="entry name" value="HATPase_C_sf"/>
</dbReference>
<keyword evidence="6" id="KW-0418">Kinase</keyword>
<keyword evidence="5" id="KW-0547">Nucleotide-binding</keyword>
<dbReference type="InterPro" id="IPR018488">
    <property type="entry name" value="cNMP-bd_CS"/>
</dbReference>
<evidence type="ECO:0000256" key="1">
    <source>
        <dbReference type="ARBA" id="ARBA00000085"/>
    </source>
</evidence>
<keyword evidence="3" id="KW-0597">Phosphoprotein</keyword>
<dbReference type="CDD" id="cd00075">
    <property type="entry name" value="HATPase"/>
    <property type="match status" value="1"/>
</dbReference>
<feature type="domain" description="Histidine kinase" evidence="10">
    <location>
        <begin position="156"/>
        <end position="364"/>
    </location>
</feature>
<proteinExistence type="predicted"/>
<evidence type="ECO:0000256" key="5">
    <source>
        <dbReference type="ARBA" id="ARBA00022741"/>
    </source>
</evidence>
<dbReference type="SMART" id="SM00387">
    <property type="entry name" value="HATPase_c"/>
    <property type="match status" value="1"/>
</dbReference>
<evidence type="ECO:0000256" key="6">
    <source>
        <dbReference type="ARBA" id="ARBA00022777"/>
    </source>
</evidence>
<accession>A0A6H1TZT2</accession>
<dbReference type="AlphaFoldDB" id="A0A6H1TZT2"/>
<dbReference type="PANTHER" id="PTHR43065">
    <property type="entry name" value="SENSOR HISTIDINE KINASE"/>
    <property type="match status" value="1"/>
</dbReference>
<dbReference type="SMART" id="SM00388">
    <property type="entry name" value="HisKA"/>
    <property type="match status" value="1"/>
</dbReference>
<dbReference type="SUPFAM" id="SSF51206">
    <property type="entry name" value="cAMP-binding domain-like"/>
    <property type="match status" value="1"/>
</dbReference>
<evidence type="ECO:0000256" key="3">
    <source>
        <dbReference type="ARBA" id="ARBA00022553"/>
    </source>
</evidence>
<dbReference type="GO" id="GO:0000155">
    <property type="term" value="F:phosphorelay sensor kinase activity"/>
    <property type="evidence" value="ECO:0007669"/>
    <property type="project" value="InterPro"/>
</dbReference>
<dbReference type="GO" id="GO:0005524">
    <property type="term" value="F:ATP binding"/>
    <property type="evidence" value="ECO:0007669"/>
    <property type="project" value="UniProtKB-KW"/>
</dbReference>
<evidence type="ECO:0000259" key="9">
    <source>
        <dbReference type="PROSITE" id="PS50042"/>
    </source>
</evidence>
<dbReference type="InterPro" id="IPR036097">
    <property type="entry name" value="HisK_dim/P_sf"/>
</dbReference>
<keyword evidence="8" id="KW-0902">Two-component regulatory system</keyword>
<dbReference type="SUPFAM" id="SSF47384">
    <property type="entry name" value="Homodimeric domain of signal transducing histidine kinase"/>
    <property type="match status" value="1"/>
</dbReference>
<dbReference type="Gene3D" id="2.60.120.10">
    <property type="entry name" value="Jelly Rolls"/>
    <property type="match status" value="1"/>
</dbReference>